<proteinExistence type="inferred from homology"/>
<dbReference type="GO" id="GO:0004850">
    <property type="term" value="F:uridine phosphorylase activity"/>
    <property type="evidence" value="ECO:0007669"/>
    <property type="project" value="UniProtKB-EC"/>
</dbReference>
<dbReference type="CDD" id="cd17767">
    <property type="entry name" value="UP_EcUdp-like"/>
    <property type="match status" value="1"/>
</dbReference>
<evidence type="ECO:0000256" key="2">
    <source>
        <dbReference type="ARBA" id="ARBA00004825"/>
    </source>
</evidence>
<evidence type="ECO:0000313" key="12">
    <source>
        <dbReference type="EMBL" id="HEU97544.1"/>
    </source>
</evidence>
<keyword evidence="8 10" id="KW-0808">Transferase</keyword>
<dbReference type="EMBL" id="DSFE01000039">
    <property type="protein sequence ID" value="HEU97544.1"/>
    <property type="molecule type" value="Genomic_DNA"/>
</dbReference>
<dbReference type="GO" id="GO:0009166">
    <property type="term" value="P:nucleotide catabolic process"/>
    <property type="evidence" value="ECO:0007669"/>
    <property type="project" value="InterPro"/>
</dbReference>
<dbReference type="InterPro" id="IPR035994">
    <property type="entry name" value="Nucleoside_phosphorylase_sf"/>
</dbReference>
<comment type="subcellular location">
    <subcellularLocation>
        <location evidence="1">Cytoplasm</location>
    </subcellularLocation>
</comment>
<comment type="caution">
    <text evidence="12">The sequence shown here is derived from an EMBL/GenBank/DDBJ whole genome shotgun (WGS) entry which is preliminary data.</text>
</comment>
<dbReference type="NCBIfam" id="TIGR01718">
    <property type="entry name" value="Uridine-psphlse"/>
    <property type="match status" value="1"/>
</dbReference>
<evidence type="ECO:0000256" key="10">
    <source>
        <dbReference type="RuleBase" id="RU361131"/>
    </source>
</evidence>
<evidence type="ECO:0000256" key="8">
    <source>
        <dbReference type="ARBA" id="ARBA00022679"/>
    </source>
</evidence>
<dbReference type="SUPFAM" id="SSF53167">
    <property type="entry name" value="Purine and uridine phosphorylases"/>
    <property type="match status" value="1"/>
</dbReference>
<dbReference type="PROSITE" id="PS01232">
    <property type="entry name" value="PNP_UDP_1"/>
    <property type="match status" value="1"/>
</dbReference>
<dbReference type="GO" id="GO:0044206">
    <property type="term" value="P:UMP salvage"/>
    <property type="evidence" value="ECO:0007669"/>
    <property type="project" value="UniProtKB-UniPathway"/>
</dbReference>
<keyword evidence="6" id="KW-0963">Cytoplasm</keyword>
<evidence type="ECO:0000256" key="5">
    <source>
        <dbReference type="ARBA" id="ARBA00021980"/>
    </source>
</evidence>
<evidence type="ECO:0000256" key="1">
    <source>
        <dbReference type="ARBA" id="ARBA00004496"/>
    </source>
</evidence>
<name>A0A7C2UVW5_9CREN</name>
<evidence type="ECO:0000256" key="9">
    <source>
        <dbReference type="ARBA" id="ARBA00048447"/>
    </source>
</evidence>
<dbReference type="InterPro" id="IPR010058">
    <property type="entry name" value="Uridine_phosphorylase"/>
</dbReference>
<evidence type="ECO:0000256" key="7">
    <source>
        <dbReference type="ARBA" id="ARBA00022676"/>
    </source>
</evidence>
<comment type="similarity">
    <text evidence="3 10">Belongs to the PNP/UDP phosphorylase family.</text>
</comment>
<keyword evidence="7 10" id="KW-0328">Glycosyltransferase</keyword>
<evidence type="ECO:0000256" key="4">
    <source>
        <dbReference type="ARBA" id="ARBA00011888"/>
    </source>
</evidence>
<dbReference type="PANTHER" id="PTHR43691:SF13">
    <property type="entry name" value="URIDINE PHOSPHORYLASE"/>
    <property type="match status" value="1"/>
</dbReference>
<dbReference type="InterPro" id="IPR000845">
    <property type="entry name" value="Nucleoside_phosphorylase_d"/>
</dbReference>
<dbReference type="EC" id="2.4.2.3" evidence="4 10"/>
<dbReference type="Pfam" id="PF01048">
    <property type="entry name" value="PNP_UDP_1"/>
    <property type="match status" value="1"/>
</dbReference>
<dbReference type="InterPro" id="IPR018016">
    <property type="entry name" value="Nucleoside_phosphorylase_CS"/>
</dbReference>
<evidence type="ECO:0000259" key="11">
    <source>
        <dbReference type="Pfam" id="PF01048"/>
    </source>
</evidence>
<dbReference type="Gene3D" id="3.40.50.1580">
    <property type="entry name" value="Nucleoside phosphorylase domain"/>
    <property type="match status" value="1"/>
</dbReference>
<protein>
    <recommendedName>
        <fullName evidence="5 10">Uridine phosphorylase</fullName>
        <ecNumber evidence="4 10">2.4.2.3</ecNumber>
    </recommendedName>
</protein>
<dbReference type="GO" id="GO:0005829">
    <property type="term" value="C:cytosol"/>
    <property type="evidence" value="ECO:0007669"/>
    <property type="project" value="TreeGrafter"/>
</dbReference>
<feature type="domain" description="Nucleoside phosphorylase" evidence="11">
    <location>
        <begin position="14"/>
        <end position="217"/>
    </location>
</feature>
<dbReference type="Proteomes" id="UP000885664">
    <property type="component" value="Unassembled WGS sequence"/>
</dbReference>
<dbReference type="AlphaFoldDB" id="A0A7C2UVW5"/>
<dbReference type="UniPathway" id="UPA00574">
    <property type="reaction ID" value="UER00633"/>
</dbReference>
<dbReference type="GO" id="GO:0009164">
    <property type="term" value="P:nucleoside catabolic process"/>
    <property type="evidence" value="ECO:0007669"/>
    <property type="project" value="UniProtKB-ARBA"/>
</dbReference>
<evidence type="ECO:0000256" key="6">
    <source>
        <dbReference type="ARBA" id="ARBA00022490"/>
    </source>
</evidence>
<accession>A0A7C2UVW5</accession>
<sequence>MYHIMVGPGEVSSYVLLPGDPARADKIAKTWDESWLIARHREYTTYSGKYKGNFISVTSTGIGAPSTAIAVEELLRVGAHTFIRVGTTGTIQPYIETGDLIITSASVRLEGTSKQYVIPEYPASASPEVVMALIEAAESLGVRYWVGITASTDSFYLGQSRPGFKNYFPSFARNILDDMRMANVLNFEMESSTILTLSNIYGARGGAVCAAIAQRQSNEFSPGKGIEDAIAVANEAVRILHEWDEIKRREGKKFFFPSLLR</sequence>
<comment type="pathway">
    <text evidence="2 10">Pyrimidine metabolism; UMP biosynthesis via salvage pathway; uracil from uridine (phosphorylase route): step 1/1.</text>
</comment>
<reference evidence="12" key="1">
    <citation type="journal article" date="2020" name="mSystems">
        <title>Genome- and Community-Level Interaction Insights into Carbon Utilization and Element Cycling Functions of Hydrothermarchaeota in Hydrothermal Sediment.</title>
        <authorList>
            <person name="Zhou Z."/>
            <person name="Liu Y."/>
            <person name="Xu W."/>
            <person name="Pan J."/>
            <person name="Luo Z.H."/>
            <person name="Li M."/>
        </authorList>
    </citation>
    <scope>NUCLEOTIDE SEQUENCE [LARGE SCALE GENOMIC DNA]</scope>
    <source>
        <strain evidence="12">SpSt-1259</strain>
    </source>
</reference>
<organism evidence="12">
    <name type="scientific">Fervidicoccus fontis</name>
    <dbReference type="NCBI Taxonomy" id="683846"/>
    <lineage>
        <taxon>Archaea</taxon>
        <taxon>Thermoproteota</taxon>
        <taxon>Thermoprotei</taxon>
        <taxon>Fervidicoccales</taxon>
        <taxon>Fervidicoccaceae</taxon>
        <taxon>Fervidicoccus</taxon>
    </lineage>
</organism>
<gene>
    <name evidence="12" type="primary">udp</name>
    <name evidence="12" type="ORF">ENO36_01640</name>
</gene>
<comment type="catalytic activity">
    <reaction evidence="9 10">
        <text>uridine + phosphate = alpha-D-ribose 1-phosphate + uracil</text>
        <dbReference type="Rhea" id="RHEA:24388"/>
        <dbReference type="ChEBI" id="CHEBI:16704"/>
        <dbReference type="ChEBI" id="CHEBI:17568"/>
        <dbReference type="ChEBI" id="CHEBI:43474"/>
        <dbReference type="ChEBI" id="CHEBI:57720"/>
        <dbReference type="EC" id="2.4.2.3"/>
    </reaction>
</comment>
<dbReference type="PANTHER" id="PTHR43691">
    <property type="entry name" value="URIDINE PHOSPHORYLASE"/>
    <property type="match status" value="1"/>
</dbReference>
<evidence type="ECO:0000256" key="3">
    <source>
        <dbReference type="ARBA" id="ARBA00010456"/>
    </source>
</evidence>